<dbReference type="Pfam" id="PF18483">
    <property type="entry name" value="Lectin_L-type_dom"/>
    <property type="match status" value="1"/>
</dbReference>
<dbReference type="PANTHER" id="PTHR32401">
    <property type="entry name" value="CONCANAVALIN A-LIKE LECTIN FAMILY PROTEIN"/>
    <property type="match status" value="1"/>
</dbReference>
<feature type="domain" description="Bacterial repeat" evidence="3">
    <location>
        <begin position="815"/>
        <end position="876"/>
    </location>
</feature>
<dbReference type="RefSeq" id="WP_089852695.1">
    <property type="nucleotide sequence ID" value="NZ_FPAI01000001.1"/>
</dbReference>
<keyword evidence="2" id="KW-1133">Transmembrane helix</keyword>
<dbReference type="InterPro" id="IPR013320">
    <property type="entry name" value="ConA-like_dom_sf"/>
</dbReference>
<feature type="domain" description="Bacterial repeat" evidence="3">
    <location>
        <begin position="1028"/>
        <end position="1093"/>
    </location>
</feature>
<evidence type="ECO:0000256" key="2">
    <source>
        <dbReference type="SAM" id="Phobius"/>
    </source>
</evidence>
<gene>
    <name evidence="5" type="ORF">SAMN05421668_10199</name>
</gene>
<dbReference type="InterPro" id="IPR056573">
    <property type="entry name" value="Lectin_L-type_dom"/>
</dbReference>
<dbReference type="InterPro" id="IPR044060">
    <property type="entry name" value="Bacterial_rp_domain"/>
</dbReference>
<feature type="region of interest" description="Disordered" evidence="1">
    <location>
        <begin position="619"/>
        <end position="644"/>
    </location>
</feature>
<evidence type="ECO:0000259" key="3">
    <source>
        <dbReference type="Pfam" id="PF18998"/>
    </source>
</evidence>
<dbReference type="InterPro" id="IPR046780">
    <property type="entry name" value="aBig_2"/>
</dbReference>
<feature type="region of interest" description="Disordered" evidence="1">
    <location>
        <begin position="1436"/>
        <end position="1513"/>
    </location>
</feature>
<dbReference type="Pfam" id="PF18998">
    <property type="entry name" value="Flg_new_2"/>
    <property type="match status" value="4"/>
</dbReference>
<dbReference type="Gene3D" id="2.60.120.200">
    <property type="match status" value="1"/>
</dbReference>
<dbReference type="Gene3D" id="3.10.100.10">
    <property type="entry name" value="Mannose-Binding Protein A, subunit A"/>
    <property type="match status" value="1"/>
</dbReference>
<feature type="transmembrane region" description="Helical" evidence="2">
    <location>
        <begin position="1522"/>
        <end position="1544"/>
    </location>
</feature>
<dbReference type="SUPFAM" id="SSF49899">
    <property type="entry name" value="Concanavalin A-like lectins/glucanases"/>
    <property type="match status" value="1"/>
</dbReference>
<keyword evidence="5" id="KW-0430">Lectin</keyword>
<dbReference type="EMBL" id="FPAI01000001">
    <property type="protein sequence ID" value="SFS33413.1"/>
    <property type="molecule type" value="Genomic_DNA"/>
</dbReference>
<dbReference type="SUPFAM" id="SSF56436">
    <property type="entry name" value="C-type lectin-like"/>
    <property type="match status" value="1"/>
</dbReference>
<feature type="domain" description="Bacterial repeat" evidence="3">
    <location>
        <begin position="955"/>
        <end position="1022"/>
    </location>
</feature>
<accession>A0A1I6NZN2</accession>
<proteinExistence type="predicted"/>
<protein>
    <submittedName>
        <fullName evidence="5">Legume-like lectin family protein</fullName>
    </submittedName>
</protein>
<evidence type="ECO:0000259" key="4">
    <source>
        <dbReference type="Pfam" id="PF20578"/>
    </source>
</evidence>
<dbReference type="Pfam" id="PF20578">
    <property type="entry name" value="aBig_2"/>
    <property type="match status" value="1"/>
</dbReference>
<sequence>MKKKQRQQWEKWISLWMVVALLLSIVPMPANQVEAASTEPITIAQGDNTIGVTNTFDAQYWNIGYDATLASNRIQLTPAEGGKKGFAYFKDSIRLSNDLSFNAKYTVNISDSDYAGADGIAFVIQSNSNTAGAEGEGIGYSGITPSVVVEIDTYKNTADANGSQIAIMKNGDYQTHLAAKNLPTIDQDTNFYSVWVDYSGDNMKVYFAKDNEGKTPKPSVADLDYNISLQEIFGDTQDVFVGFSSATGGSYSKHELLSVFFDSVYTSTGITENGQYTQAPKPDAPANINVEKAEGQPITVTPEAGKNYVFYENSTDVKPISSGTDFIIDASMNEDGKVYNYTLIENGVQSERAQITVDVIPEQLSIKLNEKTNQDRQFSFEDLAVTGSGIKSILISFNQSVTLGDKIILPSSSSGFTVSTSSASNDYTKRINLSDSVTTSDVQDYLRNVSYELGSSEQSVQVVVTSEDIQYDTYYSIDTEHYYQYVTEKVSWTEAYQQAKNMEYMGRTGYLATIMSKDEDVFVNSLSGGQVGWLGGAILKPTSEKVNASGGTDGKLLYYDGFDTNQTTDGWYWMNGPEIGTKFYTSTGTRDTSNNIVFTIDELDQQSRLSYFNWGERSVVSSDDDREPNTQIGPSEESVSGTSIPANKKEVVLSTLSDPSLKRVSRQETDFWWNDRPNNPTGSATWDATGYFVEFGDLLVGHNEGTVITTFADDTAELTISKPAAPSPISITKDIDQEYIVTPALGSVYYFYENETAMMPIDTGTSFTVPAEMNTHEKRYYYAVRENGVESDRAYIEVLIADNSSHYAKVNNGIGSGEYQAGEIVTIEAATAPEGKQFKGWEVTSGNVTLADATEVETNFVMPGETVEITAIYQAIPTYEVTITNGTGSGEYQAGETVTIEAATSPEGKQFKGWEVTSGDVTLADATEVETNFVMPGETVEITAIYEAIPTYEVTITSGTGSGEYQAGETVTIEAATAPEGKQFKGWEVTSGDVTLADATEVETSFVMPGETVEITAIYEAIPTYEVTITSGTGSGEYRAGETVMIEANTPNAVQKFVRWNTFTSKVNVTDPLKSQTTFVMPANDVQIQAVYEDLSDEEIKKQLQEAANDLTISKAFTFSEDDTWESVTLEFLMLTEGINNTTINWVSSKTNVISIDGSIASTNRQEDDESVILTATILKAGQSIQKTFLLIVKSDQIDNKVYEVERRPADVQMNTSQQAHDLIQRISLYNNKDELINKIDKIIINDDLVGLDTPNLFSVYLSDDLTNLADELAIEITNSALKKMTGNLEVKTDQAIIQINEEELIRLNESVLDLFFRIVPVRDVESKKAIQTRMEADILYQEFIQSFSPDAQAKIVGTPKEIETNYSGYQTTVTLPLDEFYASLTNLNNLRVYIEHSDGTINIQAGQIIYDQGNPIGFQFTIDKFSTFTLFEVEMQSETNPDPEDKPDQDNGNSNDLEGEIPIDEDKNEDNQFNDDDQELSNTNSSDDQTNTDTTDDEDYMNDSDTDKTINESELPNTASIMFTNMLIGMMLMVSGFVLALIYRKKYVNHQE</sequence>
<dbReference type="InterPro" id="IPR016187">
    <property type="entry name" value="CTDL_fold"/>
</dbReference>
<evidence type="ECO:0000313" key="5">
    <source>
        <dbReference type="EMBL" id="SFS33413.1"/>
    </source>
</evidence>
<dbReference type="STRING" id="306541.SAMN05421668_10199"/>
<dbReference type="CDD" id="cd01951">
    <property type="entry name" value="lectin_L-type"/>
    <property type="match status" value="1"/>
</dbReference>
<feature type="domain" description="Atrophied bacterial Ig" evidence="4">
    <location>
        <begin position="1107"/>
        <end position="1195"/>
    </location>
</feature>
<reference evidence="5 6" key="1">
    <citation type="submission" date="2016-10" db="EMBL/GenBank/DDBJ databases">
        <authorList>
            <person name="de Groot N.N."/>
        </authorList>
    </citation>
    <scope>NUCLEOTIDE SEQUENCE [LARGE SCALE GENOMIC DNA]</scope>
    <source>
        <strain evidence="5 6">DSM 17074</strain>
    </source>
</reference>
<evidence type="ECO:0000256" key="1">
    <source>
        <dbReference type="SAM" id="MobiDB-lite"/>
    </source>
</evidence>
<dbReference type="Proteomes" id="UP000199139">
    <property type="component" value="Unassembled WGS sequence"/>
</dbReference>
<feature type="compositionally biased region" description="Acidic residues" evidence="1">
    <location>
        <begin position="1495"/>
        <end position="1505"/>
    </location>
</feature>
<feature type="compositionally biased region" description="Low complexity" evidence="1">
    <location>
        <begin position="1482"/>
        <end position="1494"/>
    </location>
</feature>
<dbReference type="GO" id="GO:0030246">
    <property type="term" value="F:carbohydrate binding"/>
    <property type="evidence" value="ECO:0007669"/>
    <property type="project" value="UniProtKB-KW"/>
</dbReference>
<keyword evidence="2" id="KW-0472">Membrane</keyword>
<evidence type="ECO:0000313" key="6">
    <source>
        <dbReference type="Proteomes" id="UP000199139"/>
    </source>
</evidence>
<name>A0A1I6NZN2_9BACI</name>
<feature type="compositionally biased region" description="Acidic residues" evidence="1">
    <location>
        <begin position="1458"/>
        <end position="1480"/>
    </location>
</feature>
<dbReference type="InterPro" id="IPR050258">
    <property type="entry name" value="Leguminous_Lectin"/>
</dbReference>
<feature type="compositionally biased region" description="Polar residues" evidence="1">
    <location>
        <begin position="629"/>
        <end position="644"/>
    </location>
</feature>
<organism evidence="5 6">
    <name type="scientific">Halolactibacillus miurensis</name>
    <dbReference type="NCBI Taxonomy" id="306541"/>
    <lineage>
        <taxon>Bacteria</taxon>
        <taxon>Bacillati</taxon>
        <taxon>Bacillota</taxon>
        <taxon>Bacilli</taxon>
        <taxon>Bacillales</taxon>
        <taxon>Bacillaceae</taxon>
        <taxon>Halolactibacillus</taxon>
    </lineage>
</organism>
<dbReference type="InterPro" id="IPR016186">
    <property type="entry name" value="C-type_lectin-like/link_sf"/>
</dbReference>
<feature type="domain" description="Bacterial repeat" evidence="3">
    <location>
        <begin position="880"/>
        <end position="949"/>
    </location>
</feature>
<keyword evidence="2" id="KW-0812">Transmembrane</keyword>
<dbReference type="PANTHER" id="PTHR32401:SF48">
    <property type="entry name" value="LEGUME LECTIN DOMAIN-CONTAINING PROTEIN"/>
    <property type="match status" value="1"/>
</dbReference>